<proteinExistence type="predicted"/>
<evidence type="ECO:0000313" key="2">
    <source>
        <dbReference type="EMBL" id="KAJ5338193.1"/>
    </source>
</evidence>
<feature type="compositionally biased region" description="Basic and acidic residues" evidence="1">
    <location>
        <begin position="704"/>
        <end position="719"/>
    </location>
</feature>
<organism evidence="2 3">
    <name type="scientific">Penicillium brevicompactum</name>
    <dbReference type="NCBI Taxonomy" id="5074"/>
    <lineage>
        <taxon>Eukaryota</taxon>
        <taxon>Fungi</taxon>
        <taxon>Dikarya</taxon>
        <taxon>Ascomycota</taxon>
        <taxon>Pezizomycotina</taxon>
        <taxon>Eurotiomycetes</taxon>
        <taxon>Eurotiomycetidae</taxon>
        <taxon>Eurotiales</taxon>
        <taxon>Aspergillaceae</taxon>
        <taxon>Penicillium</taxon>
    </lineage>
</organism>
<evidence type="ECO:0000256" key="1">
    <source>
        <dbReference type="SAM" id="MobiDB-lite"/>
    </source>
</evidence>
<feature type="compositionally biased region" description="Basic and acidic residues" evidence="1">
    <location>
        <begin position="747"/>
        <end position="756"/>
    </location>
</feature>
<reference evidence="2" key="1">
    <citation type="submission" date="2022-12" db="EMBL/GenBank/DDBJ databases">
        <authorList>
            <person name="Petersen C."/>
        </authorList>
    </citation>
    <scope>NUCLEOTIDE SEQUENCE</scope>
    <source>
        <strain evidence="2">IBT 35673</strain>
    </source>
</reference>
<reference evidence="2" key="2">
    <citation type="journal article" date="2023" name="IMA Fungus">
        <title>Comparative genomic study of the Penicillium genus elucidates a diverse pangenome and 15 lateral gene transfer events.</title>
        <authorList>
            <person name="Petersen C."/>
            <person name="Sorensen T."/>
            <person name="Nielsen M.R."/>
            <person name="Sondergaard T.E."/>
            <person name="Sorensen J.L."/>
            <person name="Fitzpatrick D.A."/>
            <person name="Frisvad J.C."/>
            <person name="Nielsen K.L."/>
        </authorList>
    </citation>
    <scope>NUCLEOTIDE SEQUENCE</scope>
    <source>
        <strain evidence="2">IBT 35673</strain>
    </source>
</reference>
<dbReference type="EMBL" id="JAPZBQ010000003">
    <property type="protein sequence ID" value="KAJ5338193.1"/>
    <property type="molecule type" value="Genomic_DNA"/>
</dbReference>
<feature type="region of interest" description="Disordered" evidence="1">
    <location>
        <begin position="195"/>
        <end position="239"/>
    </location>
</feature>
<feature type="compositionally biased region" description="Basic residues" evidence="1">
    <location>
        <begin position="202"/>
        <end position="214"/>
    </location>
</feature>
<dbReference type="GO" id="GO:0033167">
    <property type="term" value="C:ARC complex"/>
    <property type="evidence" value="ECO:0007669"/>
    <property type="project" value="InterPro"/>
</dbReference>
<feature type="compositionally biased region" description="Polar residues" evidence="1">
    <location>
        <begin position="58"/>
        <end position="83"/>
    </location>
</feature>
<protein>
    <submittedName>
        <fullName evidence="2">Argonaute complex subunit Arb1</fullName>
    </submittedName>
</protein>
<accession>A0A9W9UEM1</accession>
<dbReference type="AlphaFoldDB" id="A0A9W9UEM1"/>
<comment type="caution">
    <text evidence="2">The sequence shown here is derived from an EMBL/GenBank/DDBJ whole genome shotgun (WGS) entry which is preliminary data.</text>
</comment>
<feature type="compositionally biased region" description="Basic and acidic residues" evidence="1">
    <location>
        <begin position="88"/>
        <end position="118"/>
    </location>
</feature>
<dbReference type="GO" id="GO:0031047">
    <property type="term" value="P:regulatory ncRNA-mediated gene silencing"/>
    <property type="evidence" value="ECO:0007669"/>
    <property type="project" value="InterPro"/>
</dbReference>
<feature type="compositionally biased region" description="Polar residues" evidence="1">
    <location>
        <begin position="142"/>
        <end position="172"/>
    </location>
</feature>
<feature type="region of interest" description="Disordered" evidence="1">
    <location>
        <begin position="50"/>
        <end position="173"/>
    </location>
</feature>
<dbReference type="Pfam" id="PF09692">
    <property type="entry name" value="Arb1"/>
    <property type="match status" value="1"/>
</dbReference>
<sequence length="756" mass="86528">MDDQPGDNLKNRKASTHQDSDCISRDEVMATSAMAIDETTLQSEDRALMDSEDGKLTADNSSATALQNPHQVTETSAKSNPETSDLEVTGKYRFQDMDITDNHRTNTTFKHQEYRLHPDPPTPSQTCEETSEPLTAERPQDAQLTEEATSTTKGKEPQNVTSGTDNPSSQVNAPRIGFKHDPAEEAIMAQVEPDPETEIAVGRKKKNKKKRPKSQRGLNAPTGFEPWHADAPITPQEFNDNKKIYDPALPILDRIDEGIKRFLAKRRLEPDRRKVFLKYLQYGGVTVGQNPNQGVTPQELKEMDKEEAMQARANTAIFPNEGKECPISFNDVATGYLTGFYMAYYNPETEEEIKVCTGTMKNFFTYLLYHDVCPEQKEDLEEARKTCDRCEKELWLNLQLVQHDGPGHFNRACSMLFGGYYFDAVDDPETWSHIRYASADVFTREISRKVVKYAIAINGDDRMTRKFKCLVEWDNVEATQIQDIDGFEIISIEYPSEESIAYYRELAPDLLPVGKVKAREFRDPSRGEFDLTPWEKIDWDAGFAPAYNLEFFLEKSVLDLMLPGMKIITNVYATNFGMHFYDEVMAVLPTNYLFLYNDWMIDYKEPKPIDWIGDEQEIERRRAEDMIIEPPEIPEKAWMLRILAKETHKAPRYSQYLNCTHRRHARDIIKVLEYIGFSMGAIRDKWGLVEKPKPKPVRIFDGSPVKEESTEKEHGEEPAAGRSVEYEPTGEVEIQGEPIRGPILPVDEDHPQENVN</sequence>
<gene>
    <name evidence="2" type="ORF">N7452_004921</name>
</gene>
<dbReference type="Proteomes" id="UP001147695">
    <property type="component" value="Unassembled WGS sequence"/>
</dbReference>
<feature type="region of interest" description="Disordered" evidence="1">
    <location>
        <begin position="1"/>
        <end position="24"/>
    </location>
</feature>
<feature type="region of interest" description="Disordered" evidence="1">
    <location>
        <begin position="699"/>
        <end position="756"/>
    </location>
</feature>
<evidence type="ECO:0000313" key="3">
    <source>
        <dbReference type="Proteomes" id="UP001147695"/>
    </source>
</evidence>
<dbReference type="InterPro" id="IPR018606">
    <property type="entry name" value="Arb1"/>
</dbReference>
<name>A0A9W9UEM1_PENBR</name>